<name>A0A090TLV3_9VIBR</name>
<organism evidence="9 10">
    <name type="scientific">Vibrio maritimus</name>
    <dbReference type="NCBI Taxonomy" id="990268"/>
    <lineage>
        <taxon>Bacteria</taxon>
        <taxon>Pseudomonadati</taxon>
        <taxon>Pseudomonadota</taxon>
        <taxon>Gammaproteobacteria</taxon>
        <taxon>Vibrionales</taxon>
        <taxon>Vibrionaceae</taxon>
        <taxon>Vibrio</taxon>
    </lineage>
</organism>
<keyword evidence="4" id="KW-0812">Transmembrane</keyword>
<protein>
    <submittedName>
        <fullName evidence="9">Long-chain fatty acid transport protein</fullName>
    </submittedName>
</protein>
<evidence type="ECO:0000256" key="6">
    <source>
        <dbReference type="ARBA" id="ARBA00023136"/>
    </source>
</evidence>
<proteinExistence type="inferred from homology"/>
<dbReference type="OrthoDB" id="19849at2"/>
<evidence type="ECO:0000256" key="5">
    <source>
        <dbReference type="ARBA" id="ARBA00022729"/>
    </source>
</evidence>
<keyword evidence="6" id="KW-0472">Membrane</keyword>
<dbReference type="GO" id="GO:0015483">
    <property type="term" value="F:long-chain fatty acid transporting porin activity"/>
    <property type="evidence" value="ECO:0007669"/>
    <property type="project" value="TreeGrafter"/>
</dbReference>
<feature type="chain" id="PRO_5001864175" evidence="8">
    <location>
        <begin position="22"/>
        <end position="420"/>
    </location>
</feature>
<keyword evidence="5 8" id="KW-0732">Signal</keyword>
<evidence type="ECO:0000256" key="2">
    <source>
        <dbReference type="ARBA" id="ARBA00008163"/>
    </source>
</evidence>
<comment type="caution">
    <text evidence="9">The sequence shown here is derived from an EMBL/GenBank/DDBJ whole genome shotgun (WGS) entry which is preliminary data.</text>
</comment>
<dbReference type="Proteomes" id="UP000029224">
    <property type="component" value="Unassembled WGS sequence"/>
</dbReference>
<comment type="subcellular location">
    <subcellularLocation>
        <location evidence="1">Cell outer membrane</location>
        <topology evidence="1">Multi-pass membrane protein</topology>
    </subcellularLocation>
</comment>
<dbReference type="SUPFAM" id="SSF56935">
    <property type="entry name" value="Porins"/>
    <property type="match status" value="1"/>
</dbReference>
<keyword evidence="10" id="KW-1185">Reference proteome</keyword>
<evidence type="ECO:0000256" key="8">
    <source>
        <dbReference type="SAM" id="SignalP"/>
    </source>
</evidence>
<dbReference type="Gene3D" id="2.40.160.60">
    <property type="entry name" value="Outer membrane protein transport protein (OMPP1/FadL/TodX)"/>
    <property type="match status" value="1"/>
</dbReference>
<dbReference type="PANTHER" id="PTHR35093">
    <property type="entry name" value="OUTER MEMBRANE PROTEIN NMB0088-RELATED"/>
    <property type="match status" value="1"/>
</dbReference>
<dbReference type="GO" id="GO:0009279">
    <property type="term" value="C:cell outer membrane"/>
    <property type="evidence" value="ECO:0007669"/>
    <property type="project" value="UniProtKB-SubCell"/>
</dbReference>
<evidence type="ECO:0000256" key="3">
    <source>
        <dbReference type="ARBA" id="ARBA00022452"/>
    </source>
</evidence>
<gene>
    <name evidence="9" type="ORF">JCM19240_5718</name>
</gene>
<dbReference type="InterPro" id="IPR005017">
    <property type="entry name" value="OMPP1/FadL/TodX"/>
</dbReference>
<accession>A0A090TLV3</accession>
<keyword evidence="7" id="KW-0998">Cell outer membrane</keyword>
<evidence type="ECO:0000313" key="10">
    <source>
        <dbReference type="Proteomes" id="UP000029224"/>
    </source>
</evidence>
<sequence>MKRRMLLTPIALAVAAPTVFAAGFQANEHSASGLGRAFSGEGAVADNASVLARNPAAMTLFDTAQFSGAISVVDPQVDVTLNGNGADIPTQTAKDVAPVQFVPGAYYISPINDKWAWGIGLFTNYGVATDYPDDFYAGDLAGDTSLITVNLNPNIAYRVNESLSLGAGVNVTYAEAELNRHLGALAGAFGSLNASDNLISLKGDTYSFGWNAGLLYEFNTNNRIGFTYRSAVDLEFKDGEFNSYQTGISNPQVTEGRLDVTLPAIWELSGYHHFADKWALHYSWFRTEWSSFTELKATSPNCNDGTAGQCFYKKEDYKDNNRYALGLTHFLNSDWTLRAGFALDEQAGKTTLSIPDTDRYWYSAGATYQWSSNMSFDAGLTYIYGKSGSFNEENTLNTPLSFDAKSSAFIAALQVNYIFD</sequence>
<feature type="signal peptide" evidence="8">
    <location>
        <begin position="1"/>
        <end position="21"/>
    </location>
</feature>
<reference evidence="9 10" key="2">
    <citation type="submission" date="2014-09" db="EMBL/GenBank/DDBJ databases">
        <authorList>
            <consortium name="NBRP consortium"/>
            <person name="Sawabe T."/>
            <person name="Meirelles P."/>
            <person name="Nakanishi M."/>
            <person name="Sayaka M."/>
            <person name="Hattori M."/>
            <person name="Ohkuma M."/>
        </authorList>
    </citation>
    <scope>NUCLEOTIDE SEQUENCE [LARGE SCALE GENOMIC DNA]</scope>
    <source>
        <strain evidence="9 10">JCM 19240</strain>
    </source>
</reference>
<dbReference type="PANTHER" id="PTHR35093:SF3">
    <property type="entry name" value="LONG-CHAIN FATTY ACID TRANSPORT PROTEIN"/>
    <property type="match status" value="1"/>
</dbReference>
<evidence type="ECO:0000256" key="4">
    <source>
        <dbReference type="ARBA" id="ARBA00022692"/>
    </source>
</evidence>
<reference evidence="9 10" key="1">
    <citation type="submission" date="2014-09" db="EMBL/GenBank/DDBJ databases">
        <title>Vibrio maritimus JCM 19240. (C210) whole genome shotgun sequence.</title>
        <authorList>
            <person name="Sawabe T."/>
            <person name="Meirelles P."/>
            <person name="Nakanishi M."/>
            <person name="Sayaka M."/>
            <person name="Hattori M."/>
            <person name="Ohkuma M."/>
        </authorList>
    </citation>
    <scope>NUCLEOTIDE SEQUENCE [LARGE SCALE GENOMIC DNA]</scope>
    <source>
        <strain evidence="9 10">JCM 19240</strain>
    </source>
</reference>
<dbReference type="AlphaFoldDB" id="A0A090TLV3"/>
<evidence type="ECO:0000256" key="1">
    <source>
        <dbReference type="ARBA" id="ARBA00004571"/>
    </source>
</evidence>
<dbReference type="EMBL" id="BBMT01000001">
    <property type="protein sequence ID" value="GAL32287.1"/>
    <property type="molecule type" value="Genomic_DNA"/>
</dbReference>
<comment type="similarity">
    <text evidence="2">Belongs to the OmpP1/FadL family.</text>
</comment>
<dbReference type="Pfam" id="PF03349">
    <property type="entry name" value="Toluene_X"/>
    <property type="match status" value="1"/>
</dbReference>
<evidence type="ECO:0000256" key="7">
    <source>
        <dbReference type="ARBA" id="ARBA00023237"/>
    </source>
</evidence>
<evidence type="ECO:0000313" key="9">
    <source>
        <dbReference type="EMBL" id="GAL32287.1"/>
    </source>
</evidence>
<keyword evidence="3" id="KW-1134">Transmembrane beta strand</keyword>